<dbReference type="Pfam" id="PF00392">
    <property type="entry name" value="GntR"/>
    <property type="match status" value="1"/>
</dbReference>
<evidence type="ECO:0000256" key="3">
    <source>
        <dbReference type="ARBA" id="ARBA00023163"/>
    </source>
</evidence>
<dbReference type="CDD" id="cd07377">
    <property type="entry name" value="WHTH_GntR"/>
    <property type="match status" value="1"/>
</dbReference>
<dbReference type="PRINTS" id="PR00035">
    <property type="entry name" value="HTHGNTR"/>
</dbReference>
<dbReference type="InterPro" id="IPR000524">
    <property type="entry name" value="Tscrpt_reg_HTH_GntR"/>
</dbReference>
<evidence type="ECO:0000256" key="2">
    <source>
        <dbReference type="ARBA" id="ARBA00023125"/>
    </source>
</evidence>
<evidence type="ECO:0000259" key="4">
    <source>
        <dbReference type="PROSITE" id="PS50949"/>
    </source>
</evidence>
<dbReference type="InterPro" id="IPR036388">
    <property type="entry name" value="WH-like_DNA-bd_sf"/>
</dbReference>
<dbReference type="PANTHER" id="PTHR38445">
    <property type="entry name" value="HTH-TYPE TRANSCRIPTIONAL REPRESSOR YTRA"/>
    <property type="match status" value="1"/>
</dbReference>
<gene>
    <name evidence="5" type="ORF">H9727_07285</name>
</gene>
<reference evidence="5" key="2">
    <citation type="submission" date="2021-04" db="EMBL/GenBank/DDBJ databases">
        <authorList>
            <person name="Gilroy R."/>
        </authorList>
    </citation>
    <scope>NUCLEOTIDE SEQUENCE</scope>
    <source>
        <strain evidence="5">CHK187-5294</strain>
    </source>
</reference>
<keyword evidence="3" id="KW-0804">Transcription</keyword>
<dbReference type="GO" id="GO:0003700">
    <property type="term" value="F:DNA-binding transcription factor activity"/>
    <property type="evidence" value="ECO:0007669"/>
    <property type="project" value="InterPro"/>
</dbReference>
<sequence length="126" mass="13945">MLIRLKGKKNIYEEIVDDYTRYILSGALAEGEKLPSCRALATQLGINPNTVERAYAELERQGLIRTLPKKGAYVAYAGGGREALFEEAKHSIAALKGAGLTKEELFALAEKIYGKTEEINDRDQRA</sequence>
<proteinExistence type="predicted"/>
<feature type="domain" description="HTH gntR-type" evidence="4">
    <location>
        <begin position="9"/>
        <end position="77"/>
    </location>
</feature>
<reference evidence="5" key="1">
    <citation type="journal article" date="2021" name="PeerJ">
        <title>Extensive microbial diversity within the chicken gut microbiome revealed by metagenomics and culture.</title>
        <authorList>
            <person name="Gilroy R."/>
            <person name="Ravi A."/>
            <person name="Getino M."/>
            <person name="Pursley I."/>
            <person name="Horton D.L."/>
            <person name="Alikhan N.F."/>
            <person name="Baker D."/>
            <person name="Gharbi K."/>
            <person name="Hall N."/>
            <person name="Watson M."/>
            <person name="Adriaenssens E.M."/>
            <person name="Foster-Nyarko E."/>
            <person name="Jarju S."/>
            <person name="Secka A."/>
            <person name="Antonio M."/>
            <person name="Oren A."/>
            <person name="Chaudhuri R.R."/>
            <person name="La Ragione R."/>
            <person name="Hildebrand F."/>
            <person name="Pallen M.J."/>
        </authorList>
    </citation>
    <scope>NUCLEOTIDE SEQUENCE</scope>
    <source>
        <strain evidence="5">CHK187-5294</strain>
    </source>
</reference>
<accession>A0A9D2D067</accession>
<dbReference type="Gene3D" id="1.10.10.10">
    <property type="entry name" value="Winged helix-like DNA-binding domain superfamily/Winged helix DNA-binding domain"/>
    <property type="match status" value="1"/>
</dbReference>
<dbReference type="AlphaFoldDB" id="A0A9D2D067"/>
<dbReference type="EMBL" id="DXCL01000043">
    <property type="protein sequence ID" value="HIZ04073.1"/>
    <property type="molecule type" value="Genomic_DNA"/>
</dbReference>
<evidence type="ECO:0000256" key="1">
    <source>
        <dbReference type="ARBA" id="ARBA00023015"/>
    </source>
</evidence>
<dbReference type="SUPFAM" id="SSF46785">
    <property type="entry name" value="Winged helix' DNA-binding domain"/>
    <property type="match status" value="1"/>
</dbReference>
<dbReference type="PANTHER" id="PTHR38445:SF9">
    <property type="entry name" value="HTH-TYPE TRANSCRIPTIONAL REPRESSOR YTRA"/>
    <property type="match status" value="1"/>
</dbReference>
<comment type="caution">
    <text evidence="5">The sequence shown here is derived from an EMBL/GenBank/DDBJ whole genome shotgun (WGS) entry which is preliminary data.</text>
</comment>
<dbReference type="PROSITE" id="PS50949">
    <property type="entry name" value="HTH_GNTR"/>
    <property type="match status" value="1"/>
</dbReference>
<keyword evidence="1" id="KW-0805">Transcription regulation</keyword>
<dbReference type="SMART" id="SM00345">
    <property type="entry name" value="HTH_GNTR"/>
    <property type="match status" value="1"/>
</dbReference>
<protein>
    <submittedName>
        <fullName evidence="5">GntR family transcriptional regulator</fullName>
    </submittedName>
</protein>
<evidence type="ECO:0000313" key="6">
    <source>
        <dbReference type="Proteomes" id="UP000824132"/>
    </source>
</evidence>
<organism evidence="5 6">
    <name type="scientific">Candidatus Borkfalkia avistercoris</name>
    <dbReference type="NCBI Taxonomy" id="2838504"/>
    <lineage>
        <taxon>Bacteria</taxon>
        <taxon>Bacillati</taxon>
        <taxon>Bacillota</taxon>
        <taxon>Clostridia</taxon>
        <taxon>Christensenellales</taxon>
        <taxon>Christensenellaceae</taxon>
        <taxon>Candidatus Borkfalkia</taxon>
    </lineage>
</organism>
<dbReference type="GO" id="GO:0003677">
    <property type="term" value="F:DNA binding"/>
    <property type="evidence" value="ECO:0007669"/>
    <property type="project" value="UniProtKB-KW"/>
</dbReference>
<keyword evidence="2" id="KW-0238">DNA-binding</keyword>
<name>A0A9D2D067_9FIRM</name>
<evidence type="ECO:0000313" key="5">
    <source>
        <dbReference type="EMBL" id="HIZ04073.1"/>
    </source>
</evidence>
<dbReference type="InterPro" id="IPR036390">
    <property type="entry name" value="WH_DNA-bd_sf"/>
</dbReference>
<dbReference type="Proteomes" id="UP000824132">
    <property type="component" value="Unassembled WGS sequence"/>
</dbReference>